<keyword evidence="1" id="KW-0648">Protein biosynthesis</keyword>
<comment type="catalytic activity">
    <reaction evidence="1">
        <text>L-aspartyl-tRNA(Asn) + L-glutamine + ATP + H2O = L-asparaginyl-tRNA(Asn) + L-glutamate + ADP + phosphate + 2 H(+)</text>
        <dbReference type="Rhea" id="RHEA:14513"/>
        <dbReference type="Rhea" id="RHEA-COMP:9674"/>
        <dbReference type="Rhea" id="RHEA-COMP:9677"/>
        <dbReference type="ChEBI" id="CHEBI:15377"/>
        <dbReference type="ChEBI" id="CHEBI:15378"/>
        <dbReference type="ChEBI" id="CHEBI:29985"/>
        <dbReference type="ChEBI" id="CHEBI:30616"/>
        <dbReference type="ChEBI" id="CHEBI:43474"/>
        <dbReference type="ChEBI" id="CHEBI:58359"/>
        <dbReference type="ChEBI" id="CHEBI:78515"/>
        <dbReference type="ChEBI" id="CHEBI:78516"/>
        <dbReference type="ChEBI" id="CHEBI:456216"/>
    </reaction>
</comment>
<proteinExistence type="inferred from homology"/>
<name>A0ABX0URN3_9BACT</name>
<dbReference type="RefSeq" id="WP_167275742.1">
    <property type="nucleotide sequence ID" value="NZ_JAASQJ010000005.1"/>
</dbReference>
<dbReference type="InterPro" id="IPR003837">
    <property type="entry name" value="GatC"/>
</dbReference>
<keyword evidence="1" id="KW-0547">Nucleotide-binding</keyword>
<dbReference type="GO" id="GO:0050566">
    <property type="term" value="F:asparaginyl-tRNA synthase (glutamine-hydrolyzing) activity"/>
    <property type="evidence" value="ECO:0007669"/>
    <property type="project" value="UniProtKB-EC"/>
</dbReference>
<comment type="catalytic activity">
    <reaction evidence="1">
        <text>L-glutamyl-tRNA(Gln) + L-glutamine + ATP + H2O = L-glutaminyl-tRNA(Gln) + L-glutamate + ADP + phosphate + H(+)</text>
        <dbReference type="Rhea" id="RHEA:17521"/>
        <dbReference type="Rhea" id="RHEA-COMP:9681"/>
        <dbReference type="Rhea" id="RHEA-COMP:9684"/>
        <dbReference type="ChEBI" id="CHEBI:15377"/>
        <dbReference type="ChEBI" id="CHEBI:15378"/>
        <dbReference type="ChEBI" id="CHEBI:29985"/>
        <dbReference type="ChEBI" id="CHEBI:30616"/>
        <dbReference type="ChEBI" id="CHEBI:43474"/>
        <dbReference type="ChEBI" id="CHEBI:58359"/>
        <dbReference type="ChEBI" id="CHEBI:78520"/>
        <dbReference type="ChEBI" id="CHEBI:78521"/>
        <dbReference type="ChEBI" id="CHEBI:456216"/>
    </reaction>
</comment>
<comment type="caution">
    <text evidence="2">The sequence shown here is derived from an EMBL/GenBank/DDBJ whole genome shotgun (WGS) entry which is preliminary data.</text>
</comment>
<comment type="function">
    <text evidence="1">Allows the formation of correctly charged Asn-tRNA(Asn) or Gln-tRNA(Gln) through the transamidation of misacylated Asp-tRNA(Asn) or Glu-tRNA(Gln) in organisms which lack either or both of asparaginyl-tRNA or glutaminyl-tRNA synthetases. The reaction takes place in the presence of glutamine and ATP through an activated phospho-Asp-tRNA(Asn) or phospho-Glu-tRNA(Gln).</text>
</comment>
<sequence length="95" mass="10933">MKIDAESLRKIAHLARLEISASEEEALLHSMDSVLTWMDQLNEIDTENVEPLTHIMDEVNNWREDQGLNTLSRREAITNAPSKNETYIMVPKVIE</sequence>
<dbReference type="EMBL" id="JAASQJ010000005">
    <property type="protein sequence ID" value="NIJ55639.1"/>
    <property type="molecule type" value="Genomic_DNA"/>
</dbReference>
<evidence type="ECO:0000313" key="2">
    <source>
        <dbReference type="EMBL" id="NIJ55639.1"/>
    </source>
</evidence>
<dbReference type="Gene3D" id="1.10.20.60">
    <property type="entry name" value="Glu-tRNAGln amidotransferase C subunit, N-terminal domain"/>
    <property type="match status" value="1"/>
</dbReference>
<dbReference type="EC" id="6.3.5.-" evidence="1"/>
<comment type="similarity">
    <text evidence="1">Belongs to the GatC family.</text>
</comment>
<evidence type="ECO:0000313" key="3">
    <source>
        <dbReference type="Proteomes" id="UP001179181"/>
    </source>
</evidence>
<keyword evidence="1" id="KW-0067">ATP-binding</keyword>
<comment type="subunit">
    <text evidence="1">Heterotrimer of A, B and C subunits.</text>
</comment>
<keyword evidence="1 2" id="KW-0436">Ligase</keyword>
<evidence type="ECO:0000256" key="1">
    <source>
        <dbReference type="HAMAP-Rule" id="MF_00122"/>
    </source>
</evidence>
<accession>A0ABX0URN3</accession>
<gene>
    <name evidence="1" type="primary">gatC</name>
    <name evidence="2" type="ORF">FHS68_004828</name>
</gene>
<dbReference type="SUPFAM" id="SSF141000">
    <property type="entry name" value="Glu-tRNAGln amidotransferase C subunit"/>
    <property type="match status" value="1"/>
</dbReference>
<dbReference type="Pfam" id="PF02686">
    <property type="entry name" value="GatC"/>
    <property type="match status" value="1"/>
</dbReference>
<protein>
    <recommendedName>
        <fullName evidence="1">Aspartyl/glutamyl-tRNA(Asn/Gln) amidotransferase subunit C</fullName>
        <shortName evidence="1">Asp/Glu-ADT subunit C</shortName>
        <ecNumber evidence="1">6.3.5.-</ecNumber>
    </recommendedName>
</protein>
<dbReference type="NCBIfam" id="TIGR00135">
    <property type="entry name" value="gatC"/>
    <property type="match status" value="1"/>
</dbReference>
<keyword evidence="3" id="KW-1185">Reference proteome</keyword>
<reference evidence="2 3" key="1">
    <citation type="submission" date="2020-03" db="EMBL/GenBank/DDBJ databases">
        <title>Genomic Encyclopedia of Type Strains, Phase IV (KMG-IV): sequencing the most valuable type-strain genomes for metagenomic binning, comparative biology and taxonomic classification.</title>
        <authorList>
            <person name="Goeker M."/>
        </authorList>
    </citation>
    <scope>NUCLEOTIDE SEQUENCE [LARGE SCALE GENOMIC DNA]</scope>
    <source>
        <strain evidence="2 3">DSM 102865</strain>
    </source>
</reference>
<dbReference type="InterPro" id="IPR036113">
    <property type="entry name" value="Asp/Glu-ADT_sf_sub_c"/>
</dbReference>
<dbReference type="Proteomes" id="UP001179181">
    <property type="component" value="Unassembled WGS sequence"/>
</dbReference>
<dbReference type="PANTHER" id="PTHR15004">
    <property type="entry name" value="GLUTAMYL-TRNA(GLN) AMIDOTRANSFERASE SUBUNIT C, MITOCHONDRIAL"/>
    <property type="match status" value="1"/>
</dbReference>
<organism evidence="2 3">
    <name type="scientific">Dyadobacter arcticus</name>
    <dbReference type="NCBI Taxonomy" id="1078754"/>
    <lineage>
        <taxon>Bacteria</taxon>
        <taxon>Pseudomonadati</taxon>
        <taxon>Bacteroidota</taxon>
        <taxon>Cytophagia</taxon>
        <taxon>Cytophagales</taxon>
        <taxon>Spirosomataceae</taxon>
        <taxon>Dyadobacter</taxon>
    </lineage>
</organism>
<dbReference type="GO" id="GO:0050567">
    <property type="term" value="F:glutaminyl-tRNA synthase (glutamine-hydrolyzing) activity"/>
    <property type="evidence" value="ECO:0007669"/>
    <property type="project" value="UniProtKB-EC"/>
</dbReference>
<dbReference type="PANTHER" id="PTHR15004:SF0">
    <property type="entry name" value="GLUTAMYL-TRNA(GLN) AMIDOTRANSFERASE SUBUNIT C, MITOCHONDRIAL"/>
    <property type="match status" value="1"/>
</dbReference>
<dbReference type="HAMAP" id="MF_00122">
    <property type="entry name" value="GatC"/>
    <property type="match status" value="1"/>
</dbReference>